<evidence type="ECO:0000256" key="6">
    <source>
        <dbReference type="ARBA" id="ARBA00023033"/>
    </source>
</evidence>
<dbReference type="Gene3D" id="1.10.630.10">
    <property type="entry name" value="Cytochrome P450"/>
    <property type="match status" value="1"/>
</dbReference>
<keyword evidence="2 7" id="KW-0349">Heme</keyword>
<evidence type="ECO:0000256" key="2">
    <source>
        <dbReference type="ARBA" id="ARBA00022617"/>
    </source>
</evidence>
<dbReference type="PRINTS" id="PR00385">
    <property type="entry name" value="P450"/>
</dbReference>
<comment type="caution">
    <text evidence="9">The sequence shown here is derived from an EMBL/GenBank/DDBJ whole genome shotgun (WGS) entry which is preliminary data.</text>
</comment>
<organism evidence="9 10">
    <name type="scientific">Syncephalastrum racemosum</name>
    <name type="common">Filamentous fungus</name>
    <dbReference type="NCBI Taxonomy" id="13706"/>
    <lineage>
        <taxon>Eukaryota</taxon>
        <taxon>Fungi</taxon>
        <taxon>Fungi incertae sedis</taxon>
        <taxon>Mucoromycota</taxon>
        <taxon>Mucoromycotina</taxon>
        <taxon>Mucoromycetes</taxon>
        <taxon>Mucorales</taxon>
        <taxon>Syncephalastraceae</taxon>
        <taxon>Syncephalastrum</taxon>
    </lineage>
</organism>
<protein>
    <submittedName>
        <fullName evidence="9">Cytochrome P450</fullName>
    </submittedName>
</protein>
<keyword evidence="3 7" id="KW-0479">Metal-binding</keyword>
<dbReference type="InParanoid" id="A0A1X2H6W3"/>
<evidence type="ECO:0000313" key="9">
    <source>
        <dbReference type="EMBL" id="ORY94215.1"/>
    </source>
</evidence>
<dbReference type="PROSITE" id="PS00086">
    <property type="entry name" value="CYTOCHROME_P450"/>
    <property type="match status" value="1"/>
</dbReference>
<dbReference type="STRING" id="13706.A0A1X2H6W3"/>
<dbReference type="InterPro" id="IPR001128">
    <property type="entry name" value="Cyt_P450"/>
</dbReference>
<sequence length="402" mass="45679">MGLEGTLIHRFVGGPNIVFLSGHDWKRHRKIANPAFHRAFPVKMFANQTHDMFAAMEGQDTFDVVDLFSRLTLDAIGRAGFGFNFNALRDKDNKWVTGYNSIKDGMIKPLFIMFPIFDTKLRWMFPERCKAHAHLTEFLAMLDQIIENKRNVIAEKKLASIDDNENDLLSLMIESGLEEGDAASLSNEELKANLCIFFLAGHDTTAYALSYIIYEMARHPDVQEKARQEALSILGDGSDDVTPTFEQTKQMTYLNAVIKETLRLYNPVYGTTTRVANEDCDLNGHYMPKGTMVNINIFDLHRNPAVWESPDEFKPERFLPGGEVERQPGSGLAWVPFSNGGRQCVGMQFSLVEQRVVLSLLLRKFTFHLPENSIHKEKLQLRGIVFGITSVNDLTVTFKNRH</sequence>
<proteinExistence type="inferred from homology"/>
<name>A0A1X2H6W3_SYNRA</name>
<evidence type="ECO:0000256" key="4">
    <source>
        <dbReference type="ARBA" id="ARBA00023002"/>
    </source>
</evidence>
<dbReference type="OMA" id="TSWACWN"/>
<gene>
    <name evidence="9" type="ORF">BCR43DRAFT_443105</name>
</gene>
<dbReference type="PRINTS" id="PR00463">
    <property type="entry name" value="EP450I"/>
</dbReference>
<evidence type="ECO:0000256" key="3">
    <source>
        <dbReference type="ARBA" id="ARBA00022723"/>
    </source>
</evidence>
<keyword evidence="4 8" id="KW-0560">Oxidoreductase</keyword>
<evidence type="ECO:0000256" key="5">
    <source>
        <dbReference type="ARBA" id="ARBA00023004"/>
    </source>
</evidence>
<dbReference type="InterPro" id="IPR017972">
    <property type="entry name" value="Cyt_P450_CS"/>
</dbReference>
<dbReference type="InterPro" id="IPR036396">
    <property type="entry name" value="Cyt_P450_sf"/>
</dbReference>
<dbReference type="SUPFAM" id="SSF48264">
    <property type="entry name" value="Cytochrome P450"/>
    <property type="match status" value="1"/>
</dbReference>
<feature type="binding site" description="axial binding residue" evidence="7">
    <location>
        <position position="344"/>
    </location>
    <ligand>
        <name>heme</name>
        <dbReference type="ChEBI" id="CHEBI:30413"/>
    </ligand>
    <ligandPart>
        <name>Fe</name>
        <dbReference type="ChEBI" id="CHEBI:18248"/>
    </ligandPart>
</feature>
<dbReference type="Pfam" id="PF00067">
    <property type="entry name" value="p450"/>
    <property type="match status" value="1"/>
</dbReference>
<dbReference type="PANTHER" id="PTHR24291">
    <property type="entry name" value="CYTOCHROME P450 FAMILY 4"/>
    <property type="match status" value="1"/>
</dbReference>
<evidence type="ECO:0000256" key="8">
    <source>
        <dbReference type="RuleBase" id="RU000461"/>
    </source>
</evidence>
<dbReference type="InterPro" id="IPR050196">
    <property type="entry name" value="Cytochrome_P450_Monoox"/>
</dbReference>
<dbReference type="PANTHER" id="PTHR24291:SF50">
    <property type="entry name" value="BIFUNCTIONAL ALBAFLAVENONE MONOOXYGENASE_TERPENE SYNTHASE"/>
    <property type="match status" value="1"/>
</dbReference>
<evidence type="ECO:0000256" key="7">
    <source>
        <dbReference type="PIRSR" id="PIRSR602401-1"/>
    </source>
</evidence>
<keyword evidence="6 8" id="KW-0503">Monooxygenase</keyword>
<comment type="similarity">
    <text evidence="1 8">Belongs to the cytochrome P450 family.</text>
</comment>
<reference evidence="9 10" key="1">
    <citation type="submission" date="2016-07" db="EMBL/GenBank/DDBJ databases">
        <title>Pervasive Adenine N6-methylation of Active Genes in Fungi.</title>
        <authorList>
            <consortium name="DOE Joint Genome Institute"/>
            <person name="Mondo S.J."/>
            <person name="Dannebaum R.O."/>
            <person name="Kuo R.C."/>
            <person name="Labutti K."/>
            <person name="Haridas S."/>
            <person name="Kuo A."/>
            <person name="Salamov A."/>
            <person name="Ahrendt S.R."/>
            <person name="Lipzen A."/>
            <person name="Sullivan W."/>
            <person name="Andreopoulos W.B."/>
            <person name="Clum A."/>
            <person name="Lindquist E."/>
            <person name="Daum C."/>
            <person name="Ramamoorthy G.K."/>
            <person name="Gryganskyi A."/>
            <person name="Culley D."/>
            <person name="Magnuson J.K."/>
            <person name="James T.Y."/>
            <person name="O'Malley M.A."/>
            <person name="Stajich J.E."/>
            <person name="Spatafora J.W."/>
            <person name="Visel A."/>
            <person name="Grigoriev I.V."/>
        </authorList>
    </citation>
    <scope>NUCLEOTIDE SEQUENCE [LARGE SCALE GENOMIC DNA]</scope>
    <source>
        <strain evidence="9 10">NRRL 2496</strain>
    </source>
</reference>
<dbReference type="AlphaFoldDB" id="A0A1X2H6W3"/>
<dbReference type="Proteomes" id="UP000242180">
    <property type="component" value="Unassembled WGS sequence"/>
</dbReference>
<keyword evidence="5 7" id="KW-0408">Iron</keyword>
<evidence type="ECO:0000313" key="10">
    <source>
        <dbReference type="Proteomes" id="UP000242180"/>
    </source>
</evidence>
<dbReference type="EMBL" id="MCGN01000008">
    <property type="protein sequence ID" value="ORY94215.1"/>
    <property type="molecule type" value="Genomic_DNA"/>
</dbReference>
<dbReference type="GO" id="GO:0016705">
    <property type="term" value="F:oxidoreductase activity, acting on paired donors, with incorporation or reduction of molecular oxygen"/>
    <property type="evidence" value="ECO:0007669"/>
    <property type="project" value="InterPro"/>
</dbReference>
<keyword evidence="10" id="KW-1185">Reference proteome</keyword>
<dbReference type="OrthoDB" id="1470350at2759"/>
<comment type="cofactor">
    <cofactor evidence="7">
        <name>heme</name>
        <dbReference type="ChEBI" id="CHEBI:30413"/>
    </cofactor>
</comment>
<dbReference type="InterPro" id="IPR002401">
    <property type="entry name" value="Cyt_P450_E_grp-I"/>
</dbReference>
<dbReference type="GO" id="GO:0004497">
    <property type="term" value="F:monooxygenase activity"/>
    <property type="evidence" value="ECO:0007669"/>
    <property type="project" value="UniProtKB-KW"/>
</dbReference>
<dbReference type="GO" id="GO:0020037">
    <property type="term" value="F:heme binding"/>
    <property type="evidence" value="ECO:0007669"/>
    <property type="project" value="InterPro"/>
</dbReference>
<accession>A0A1X2H6W3</accession>
<evidence type="ECO:0000256" key="1">
    <source>
        <dbReference type="ARBA" id="ARBA00010617"/>
    </source>
</evidence>
<dbReference type="GO" id="GO:0005506">
    <property type="term" value="F:iron ion binding"/>
    <property type="evidence" value="ECO:0007669"/>
    <property type="project" value="InterPro"/>
</dbReference>